<evidence type="ECO:0000259" key="14">
    <source>
        <dbReference type="PROSITE" id="PS50109"/>
    </source>
</evidence>
<dbReference type="CDD" id="cd00075">
    <property type="entry name" value="HATPase"/>
    <property type="match status" value="1"/>
</dbReference>
<evidence type="ECO:0000256" key="13">
    <source>
        <dbReference type="SAM" id="Phobius"/>
    </source>
</evidence>
<dbReference type="InterPro" id="IPR011006">
    <property type="entry name" value="CheY-like_superfamily"/>
</dbReference>
<evidence type="ECO:0000256" key="11">
    <source>
        <dbReference type="PROSITE-ProRule" id="PRU00169"/>
    </source>
</evidence>
<feature type="transmembrane region" description="Helical" evidence="13">
    <location>
        <begin position="241"/>
        <end position="261"/>
    </location>
</feature>
<dbReference type="PROSITE" id="PS50283">
    <property type="entry name" value="NA_SOLUT_SYMP_3"/>
    <property type="match status" value="1"/>
</dbReference>
<dbReference type="PROSITE" id="PS50110">
    <property type="entry name" value="RESPONSE_REGULATORY"/>
    <property type="match status" value="1"/>
</dbReference>
<dbReference type="SUPFAM" id="SSF52172">
    <property type="entry name" value="CheY-like"/>
    <property type="match status" value="1"/>
</dbReference>
<feature type="transmembrane region" description="Helical" evidence="13">
    <location>
        <begin position="282"/>
        <end position="306"/>
    </location>
</feature>
<dbReference type="Pfam" id="PF12860">
    <property type="entry name" value="PAS_7"/>
    <property type="match status" value="1"/>
</dbReference>
<dbReference type="GO" id="GO:0005886">
    <property type="term" value="C:plasma membrane"/>
    <property type="evidence" value="ECO:0007669"/>
    <property type="project" value="TreeGrafter"/>
</dbReference>
<dbReference type="SMART" id="SM00387">
    <property type="entry name" value="HATPase_c"/>
    <property type="match status" value="1"/>
</dbReference>
<dbReference type="InterPro" id="IPR036890">
    <property type="entry name" value="HATPase_C_sf"/>
</dbReference>
<evidence type="ECO:0000256" key="8">
    <source>
        <dbReference type="ARBA" id="ARBA00022777"/>
    </source>
</evidence>
<evidence type="ECO:0000256" key="3">
    <source>
        <dbReference type="ARBA" id="ARBA00006434"/>
    </source>
</evidence>
<sequence length="1157" mass="126466">MSLSSGLIAAVALAYMAIMFAIAFYGDRRSAPLPPRVRAWVYSLSLAVYCTSWTFFGAVGQAAEQLWAFLPIYLGPILLLVFAPWVLQKMVMISKQENITSIADFIAARYGKSQSLAVVVALICLVGVLPYIALQLKGIVLGVNLLIGAGADAMGTRAQDTALIVSLILALFTIVFGTRNLDATEHHRGMVLAIAFESLVKLFAFLAVGAFVTFGLYDGFDDLFNQAMLAPRLEQYWKETINWPSMVVQTGVAMMAIICLPRQFHVTVVENIEPQDLRLAKWVFPAYLALAALFVVPIALAGQMLLPSSVLPDSFVISLPLAQAHPALALLAFIGGASAATGMVIVASVALSTMVSNDMLLPWLLRHKNAERPFEVFRHWMLSVRRVSIVVILLLAYVSYRLLGSTASLATIGQIAFAAVTQLAPAMLGALYWKQANRRGVFAGLAAGTFIWFYTLVLPIAAHSLGWSLSSFPGLAWLHGNPLDLPITPLTQGVVLSLAGNFTLFAWVSVLSRTRVSEHWQAGRFIGQEVSGRLSSRSMLAVQIDDLLKLAARFVGEERARQSFIRFAYRQGKGFNPNQNADGEWIAHTERLLAGVLGASSTRAVVKAAIEGREMQLEDVVRIADEASEVLQFNRALLQGAIENITQGISVVDQSLKLVAWNRRYLELFNYPEGLISVGRPIADIIRHNAERGLCGPGEAEVHVARRLHWMRQGRAHTSERLFPNGRVIELIGNPMPGGGFVMSFTDITPFREAEQALTEANEGLEQRVAERTHELSQLNAALTEAKGTAEAANQSKTRFLAAVSHDLMQPLNAARLFSAALSHQNDGLSVEAQQLVQHLDSSLRSAEDLISDLLDISRLENGKITPDRKPFALNELFDTLGAEFKALAHEQGLQFRVRGSRLRVDSDSKLLRRVLQNFLTNAFRYAKGPVLLGVRRRGDSLSLEVWDRGPGIPRDKQQVIFEEFKRLDSHQTRAEKGLGLGLAIADGLCRVLGHPLQVRSWPGKGSVFSVNVPLARSSVVAPGKAVELNGHSLNGGQVLCVDNEDSILIGMNSLLTRWGCQVWTARNREECAALLKEGIRPQLALVDYHLDDGETGTDVMAWLRTQLGEPVPGVVISADGRPEMIAQVHAAGLDYLAKPVKPAALRALLSRHLPLG</sequence>
<dbReference type="GO" id="GO:0022857">
    <property type="term" value="F:transmembrane transporter activity"/>
    <property type="evidence" value="ECO:0007669"/>
    <property type="project" value="InterPro"/>
</dbReference>
<keyword evidence="6" id="KW-0808">Transferase</keyword>
<organism evidence="16 17">
    <name type="scientific">Pseudomonas protegens</name>
    <dbReference type="NCBI Taxonomy" id="380021"/>
    <lineage>
        <taxon>Bacteria</taxon>
        <taxon>Pseudomonadati</taxon>
        <taxon>Pseudomonadota</taxon>
        <taxon>Gammaproteobacteria</taxon>
        <taxon>Pseudomonadales</taxon>
        <taxon>Pseudomonadaceae</taxon>
        <taxon>Pseudomonas</taxon>
    </lineage>
</organism>
<comment type="caution">
    <text evidence="16">The sequence shown here is derived from an EMBL/GenBank/DDBJ whole genome shotgun (WGS) entry which is preliminary data.</text>
</comment>
<evidence type="ECO:0000256" key="1">
    <source>
        <dbReference type="ARBA" id="ARBA00000085"/>
    </source>
</evidence>
<dbReference type="PANTHER" id="PTHR43047">
    <property type="entry name" value="TWO-COMPONENT HISTIDINE PROTEIN KINASE"/>
    <property type="match status" value="1"/>
</dbReference>
<dbReference type="InterPro" id="IPR005467">
    <property type="entry name" value="His_kinase_dom"/>
</dbReference>
<dbReference type="FunFam" id="3.30.565.10:FF:000049">
    <property type="entry name" value="Two-component sensor histidine kinase"/>
    <property type="match status" value="1"/>
</dbReference>
<dbReference type="PANTHER" id="PTHR43047:SF9">
    <property type="entry name" value="HISTIDINE KINASE"/>
    <property type="match status" value="1"/>
</dbReference>
<dbReference type="InterPro" id="IPR003594">
    <property type="entry name" value="HATPase_dom"/>
</dbReference>
<evidence type="ECO:0000256" key="4">
    <source>
        <dbReference type="ARBA" id="ARBA00012438"/>
    </source>
</evidence>
<accession>A0A9Q6N9Z9</accession>
<evidence type="ECO:0000256" key="10">
    <source>
        <dbReference type="ARBA" id="ARBA00023136"/>
    </source>
</evidence>
<evidence type="ECO:0000256" key="6">
    <source>
        <dbReference type="ARBA" id="ARBA00022679"/>
    </source>
</evidence>
<dbReference type="NCBIfam" id="NF041832">
    <property type="entry name" value="near_NosP_CTERM"/>
    <property type="match status" value="1"/>
</dbReference>
<dbReference type="InterPro" id="IPR001734">
    <property type="entry name" value="Na/solute_symporter"/>
</dbReference>
<dbReference type="InterPro" id="IPR038377">
    <property type="entry name" value="Na/Glc_symporter_sf"/>
</dbReference>
<dbReference type="Pfam" id="PF02518">
    <property type="entry name" value="HATPase_c"/>
    <property type="match status" value="1"/>
</dbReference>
<dbReference type="SUPFAM" id="SSF47384">
    <property type="entry name" value="Homodimeric domain of signal transducing histidine kinase"/>
    <property type="match status" value="1"/>
</dbReference>
<reference evidence="16 17" key="1">
    <citation type="submission" date="2018-06" db="EMBL/GenBank/DDBJ databases">
        <title>Pseudomonas diversity within urban Lake Michigan freshwaters.</title>
        <authorList>
            <person name="Batrich M."/>
            <person name="Hatzopoulos T."/>
            <person name="Putonti C."/>
        </authorList>
    </citation>
    <scope>NUCLEOTIDE SEQUENCE [LARGE SCALE GENOMIC DNA]</scope>
    <source>
        <strain evidence="16 17">MB-090624</strain>
    </source>
</reference>
<dbReference type="CDD" id="cd10322">
    <property type="entry name" value="SLC5sbd"/>
    <property type="match status" value="1"/>
</dbReference>
<evidence type="ECO:0000256" key="2">
    <source>
        <dbReference type="ARBA" id="ARBA00004141"/>
    </source>
</evidence>
<dbReference type="Gene3D" id="3.40.50.2300">
    <property type="match status" value="1"/>
</dbReference>
<evidence type="ECO:0000256" key="9">
    <source>
        <dbReference type="ARBA" id="ARBA00022989"/>
    </source>
</evidence>
<dbReference type="Gene3D" id="3.30.450.20">
    <property type="entry name" value="PAS domain"/>
    <property type="match status" value="1"/>
</dbReference>
<dbReference type="AlphaFoldDB" id="A0A9Q6N9Z9"/>
<dbReference type="Pfam" id="PF00072">
    <property type="entry name" value="Response_reg"/>
    <property type="match status" value="1"/>
</dbReference>
<dbReference type="EMBL" id="QJRN01000002">
    <property type="protein sequence ID" value="PYC42979.1"/>
    <property type="molecule type" value="Genomic_DNA"/>
</dbReference>
<feature type="transmembrane region" description="Helical" evidence="13">
    <location>
        <begin position="161"/>
        <end position="178"/>
    </location>
</feature>
<feature type="transmembrane region" description="Helical" evidence="13">
    <location>
        <begin position="376"/>
        <end position="400"/>
    </location>
</feature>
<feature type="modified residue" description="4-aspartylphosphate" evidence="11">
    <location>
        <position position="1088"/>
    </location>
</feature>
<feature type="transmembrane region" description="Helical" evidence="13">
    <location>
        <begin position="190"/>
        <end position="217"/>
    </location>
</feature>
<dbReference type="GO" id="GO:0009927">
    <property type="term" value="F:histidine phosphotransfer kinase activity"/>
    <property type="evidence" value="ECO:0007669"/>
    <property type="project" value="TreeGrafter"/>
</dbReference>
<gene>
    <name evidence="16" type="ORF">DMX08_05240</name>
</gene>
<dbReference type="InterPro" id="IPR004358">
    <property type="entry name" value="Sig_transdc_His_kin-like_C"/>
</dbReference>
<feature type="transmembrane region" description="Helical" evidence="13">
    <location>
        <begin position="6"/>
        <end position="27"/>
    </location>
</feature>
<dbReference type="SMART" id="SM00448">
    <property type="entry name" value="REC"/>
    <property type="match status" value="1"/>
</dbReference>
<keyword evidence="8 16" id="KW-0418">Kinase</keyword>
<feature type="transmembrane region" description="Helical" evidence="13">
    <location>
        <begin position="445"/>
        <end position="470"/>
    </location>
</feature>
<dbReference type="CDD" id="cd00156">
    <property type="entry name" value="REC"/>
    <property type="match status" value="1"/>
</dbReference>
<dbReference type="SMART" id="SM00388">
    <property type="entry name" value="HisKA"/>
    <property type="match status" value="1"/>
</dbReference>
<dbReference type="GO" id="GO:0000155">
    <property type="term" value="F:phosphorelay sensor kinase activity"/>
    <property type="evidence" value="ECO:0007669"/>
    <property type="project" value="InterPro"/>
</dbReference>
<keyword evidence="9 13" id="KW-1133">Transmembrane helix</keyword>
<evidence type="ECO:0000256" key="7">
    <source>
        <dbReference type="ARBA" id="ARBA00022692"/>
    </source>
</evidence>
<dbReference type="Gene3D" id="1.10.287.130">
    <property type="match status" value="1"/>
</dbReference>
<dbReference type="RefSeq" id="WP_110651484.1">
    <property type="nucleotide sequence ID" value="NZ_QJRN01000002.1"/>
</dbReference>
<feature type="transmembrane region" description="Helical" evidence="13">
    <location>
        <begin position="39"/>
        <end position="60"/>
    </location>
</feature>
<evidence type="ECO:0000256" key="12">
    <source>
        <dbReference type="SAM" id="Coils"/>
    </source>
</evidence>
<dbReference type="PRINTS" id="PR00344">
    <property type="entry name" value="BCTRLSENSOR"/>
</dbReference>
<dbReference type="SUPFAM" id="SSF55785">
    <property type="entry name" value="PYP-like sensor domain (PAS domain)"/>
    <property type="match status" value="1"/>
</dbReference>
<comment type="catalytic activity">
    <reaction evidence="1">
        <text>ATP + protein L-histidine = ADP + protein N-phospho-L-histidine.</text>
        <dbReference type="EC" id="2.7.13.3"/>
    </reaction>
</comment>
<dbReference type="Gene3D" id="3.30.565.10">
    <property type="entry name" value="Histidine kinase-like ATPase, C-terminal domain"/>
    <property type="match status" value="1"/>
</dbReference>
<feature type="transmembrane region" description="Helical" evidence="13">
    <location>
        <begin position="412"/>
        <end position="433"/>
    </location>
</feature>
<dbReference type="PROSITE" id="PS50109">
    <property type="entry name" value="HIS_KIN"/>
    <property type="match status" value="1"/>
</dbReference>
<dbReference type="InterPro" id="IPR003661">
    <property type="entry name" value="HisK_dim/P_dom"/>
</dbReference>
<evidence type="ECO:0000256" key="5">
    <source>
        <dbReference type="ARBA" id="ARBA00022553"/>
    </source>
</evidence>
<feature type="domain" description="Response regulatory" evidence="15">
    <location>
        <begin position="1038"/>
        <end position="1154"/>
    </location>
</feature>
<feature type="transmembrane region" description="Helical" evidence="13">
    <location>
        <begin position="66"/>
        <end position="87"/>
    </location>
</feature>
<comment type="subcellular location">
    <subcellularLocation>
        <location evidence="2">Membrane</location>
        <topology evidence="2">Multi-pass membrane protein</topology>
    </subcellularLocation>
</comment>
<evidence type="ECO:0000259" key="15">
    <source>
        <dbReference type="PROSITE" id="PS50110"/>
    </source>
</evidence>
<dbReference type="FunFam" id="1.10.287.130:FF:000063">
    <property type="entry name" value="Hybrid sensor histidine kinase/response regulator"/>
    <property type="match status" value="1"/>
</dbReference>
<dbReference type="EC" id="2.7.13.3" evidence="4"/>
<proteinExistence type="inferred from homology"/>
<dbReference type="InterPro" id="IPR036097">
    <property type="entry name" value="HisK_dim/P_sf"/>
</dbReference>
<dbReference type="CDD" id="cd00082">
    <property type="entry name" value="HisKA"/>
    <property type="match status" value="1"/>
</dbReference>
<name>A0A9Q6N9Z9_9PSED</name>
<feature type="coiled-coil region" evidence="12">
    <location>
        <begin position="762"/>
        <end position="796"/>
    </location>
</feature>
<dbReference type="InterPro" id="IPR035965">
    <property type="entry name" value="PAS-like_dom_sf"/>
</dbReference>
<keyword evidence="12" id="KW-0175">Coiled coil</keyword>
<comment type="similarity">
    <text evidence="3">Belongs to the sodium:solute symporter (SSF) (TC 2.A.21) family.</text>
</comment>
<keyword evidence="7 13" id="KW-0812">Transmembrane</keyword>
<protein>
    <recommendedName>
        <fullName evidence="4">histidine kinase</fullName>
        <ecNumber evidence="4">2.7.13.3</ecNumber>
    </recommendedName>
</protein>
<keyword evidence="5 11" id="KW-0597">Phosphoprotein</keyword>
<evidence type="ECO:0000313" key="17">
    <source>
        <dbReference type="Proteomes" id="UP000248188"/>
    </source>
</evidence>
<dbReference type="SUPFAM" id="SSF55874">
    <property type="entry name" value="ATPase domain of HSP90 chaperone/DNA topoisomerase II/histidine kinase"/>
    <property type="match status" value="1"/>
</dbReference>
<feature type="transmembrane region" description="Helical" evidence="13">
    <location>
        <begin position="116"/>
        <end position="134"/>
    </location>
</feature>
<dbReference type="Pfam" id="PF00512">
    <property type="entry name" value="HisKA"/>
    <property type="match status" value="1"/>
</dbReference>
<evidence type="ECO:0000313" key="16">
    <source>
        <dbReference type="EMBL" id="PYC42979.1"/>
    </source>
</evidence>
<feature type="transmembrane region" description="Helical" evidence="13">
    <location>
        <begin position="326"/>
        <end position="355"/>
    </location>
</feature>
<dbReference type="InterPro" id="IPR001789">
    <property type="entry name" value="Sig_transdc_resp-reg_receiver"/>
</dbReference>
<keyword evidence="10 13" id="KW-0472">Membrane</keyword>
<dbReference type="Gene3D" id="1.20.1730.10">
    <property type="entry name" value="Sodium/glucose cotransporter"/>
    <property type="match status" value="1"/>
</dbReference>
<feature type="domain" description="Histidine kinase" evidence="14">
    <location>
        <begin position="803"/>
        <end position="1017"/>
    </location>
</feature>
<dbReference type="Proteomes" id="UP000248188">
    <property type="component" value="Unassembled WGS sequence"/>
</dbReference>
<dbReference type="FunFam" id="1.20.1730.10:FF:000022">
    <property type="entry name" value="Sensor histidine kinase"/>
    <property type="match status" value="1"/>
</dbReference>